<accession>A0AA46AGY2</accession>
<dbReference type="SUPFAM" id="SSF51230">
    <property type="entry name" value="Single hybrid motif"/>
    <property type="match status" value="1"/>
</dbReference>
<feature type="domain" description="YhbJ barrel-sandwich hybrid" evidence="6">
    <location>
        <begin position="42"/>
        <end position="116"/>
    </location>
</feature>
<dbReference type="PANTHER" id="PTHR30386:SF26">
    <property type="entry name" value="TRANSPORT PROTEIN COMB"/>
    <property type="match status" value="1"/>
</dbReference>
<dbReference type="InterPro" id="IPR050739">
    <property type="entry name" value="MFP"/>
</dbReference>
<reference evidence="7" key="1">
    <citation type="submission" date="2017-05" db="EMBL/GenBank/DDBJ databases">
        <authorList>
            <person name="Varghese N."/>
            <person name="Submissions S."/>
        </authorList>
    </citation>
    <scope>NUCLEOTIDE SEQUENCE</scope>
    <source>
        <strain evidence="7">DSM 45262</strain>
    </source>
</reference>
<keyword evidence="4" id="KW-1133">Transmembrane helix</keyword>
<keyword evidence="8" id="KW-1185">Reference proteome</keyword>
<gene>
    <name evidence="7" type="ORF">SAMN06265361_10921</name>
</gene>
<dbReference type="RefSeq" id="WP_102991213.1">
    <property type="nucleotide sequence ID" value="NZ_FXTU01000009.1"/>
</dbReference>
<dbReference type="InterPro" id="IPR011053">
    <property type="entry name" value="Single_hybrid_motif"/>
</dbReference>
<dbReference type="GO" id="GO:0016020">
    <property type="term" value="C:membrane"/>
    <property type="evidence" value="ECO:0007669"/>
    <property type="project" value="UniProtKB-SubCell"/>
</dbReference>
<protein>
    <submittedName>
        <fullName evidence="7">Barrel-sandwich domain of CusB or HlyD membrane-fusion</fullName>
    </submittedName>
</protein>
<dbReference type="Pfam" id="PF25997">
    <property type="entry name" value="BSH_YhbJ"/>
    <property type="match status" value="1"/>
</dbReference>
<evidence type="ECO:0000256" key="3">
    <source>
        <dbReference type="ARBA" id="ARBA00022692"/>
    </source>
</evidence>
<dbReference type="Gene3D" id="2.40.50.100">
    <property type="match status" value="1"/>
</dbReference>
<dbReference type="AlphaFoldDB" id="A0AA46AGY2"/>
<proteinExistence type="inferred from homology"/>
<evidence type="ECO:0000256" key="4">
    <source>
        <dbReference type="ARBA" id="ARBA00022989"/>
    </source>
</evidence>
<evidence type="ECO:0000256" key="5">
    <source>
        <dbReference type="ARBA" id="ARBA00023136"/>
    </source>
</evidence>
<dbReference type="PANTHER" id="PTHR30386">
    <property type="entry name" value="MEMBRANE FUSION SUBUNIT OF EMRAB-TOLC MULTIDRUG EFFLUX PUMP"/>
    <property type="match status" value="1"/>
</dbReference>
<comment type="similarity">
    <text evidence="2">Belongs to the membrane fusion protein (MFP) (TC 8.A.1) family.</text>
</comment>
<dbReference type="Proteomes" id="UP001157946">
    <property type="component" value="Unassembled WGS sequence"/>
</dbReference>
<comment type="subcellular location">
    <subcellularLocation>
        <location evidence="1">Membrane</location>
        <topology evidence="1">Single-pass membrane protein</topology>
    </subcellularLocation>
</comment>
<dbReference type="InterPro" id="IPR058635">
    <property type="entry name" value="BSH_YhbJ"/>
</dbReference>
<comment type="caution">
    <text evidence="7">The sequence shown here is derived from an EMBL/GenBank/DDBJ whole genome shotgun (WGS) entry which is preliminary data.</text>
</comment>
<dbReference type="Gene3D" id="2.40.30.170">
    <property type="match status" value="1"/>
</dbReference>
<evidence type="ECO:0000256" key="2">
    <source>
        <dbReference type="ARBA" id="ARBA00009477"/>
    </source>
</evidence>
<organism evidence="7 8">
    <name type="scientific">Laceyella tengchongensis</name>
    <dbReference type="NCBI Taxonomy" id="574699"/>
    <lineage>
        <taxon>Bacteria</taxon>
        <taxon>Bacillati</taxon>
        <taxon>Bacillota</taxon>
        <taxon>Bacilli</taxon>
        <taxon>Bacillales</taxon>
        <taxon>Thermoactinomycetaceae</taxon>
        <taxon>Laceyella</taxon>
    </lineage>
</organism>
<evidence type="ECO:0000259" key="6">
    <source>
        <dbReference type="Pfam" id="PF25997"/>
    </source>
</evidence>
<sequence length="209" mass="22287">MKRLTIHLVIWAFVLAAFGGGGYYFQQQARYVITDHAQVWADTVPVVPPAVGKLTEWTVHTGDRVERGAQLGMQEATQPGVAATPITSPISGVVLLTHAVPGQVVPAGRPLAVVADLSQTHVLAYVDERDVTDIRLGQSVEIKLASDRGRTMTGRVAEIGKKAGDDSASRSERADGKTVQYVPVKITVGQAVAMKLIPGVNASIKLERS</sequence>
<keyword evidence="3" id="KW-0812">Transmembrane</keyword>
<evidence type="ECO:0000256" key="1">
    <source>
        <dbReference type="ARBA" id="ARBA00004167"/>
    </source>
</evidence>
<evidence type="ECO:0000313" key="7">
    <source>
        <dbReference type="EMBL" id="SMP32682.1"/>
    </source>
</evidence>
<keyword evidence="5" id="KW-0472">Membrane</keyword>
<name>A0AA46AGY2_9BACL</name>
<dbReference type="EMBL" id="FXTU01000009">
    <property type="protein sequence ID" value="SMP32682.1"/>
    <property type="molecule type" value="Genomic_DNA"/>
</dbReference>
<evidence type="ECO:0000313" key="8">
    <source>
        <dbReference type="Proteomes" id="UP001157946"/>
    </source>
</evidence>